<dbReference type="Gene3D" id="1.20.1250.20">
    <property type="entry name" value="MFS general substrate transporter like domains"/>
    <property type="match status" value="1"/>
</dbReference>
<reference evidence="2" key="1">
    <citation type="journal article" date="2019" name="Sci. Rep.">
        <title>Draft genome of Tanacetum cinerariifolium, the natural source of mosquito coil.</title>
        <authorList>
            <person name="Yamashiro T."/>
            <person name="Shiraishi A."/>
            <person name="Satake H."/>
            <person name="Nakayama K."/>
        </authorList>
    </citation>
    <scope>NUCLEOTIDE SEQUENCE</scope>
</reference>
<evidence type="ECO:0000313" key="2">
    <source>
        <dbReference type="EMBL" id="GFC93997.1"/>
    </source>
</evidence>
<feature type="non-terminal residue" evidence="2">
    <location>
        <position position="81"/>
    </location>
</feature>
<dbReference type="AlphaFoldDB" id="A0A699S9R1"/>
<dbReference type="EMBL" id="BKCJ011146472">
    <property type="protein sequence ID" value="GFC93997.1"/>
    <property type="molecule type" value="Genomic_DNA"/>
</dbReference>
<sequence>MASVQQQSGAPTKGGWITFPFIIATMAGLTLSAGGWTNNLAVYHINEFNIKNIDATQITNIFKGCMNLFPILGATFADSYF</sequence>
<evidence type="ECO:0000256" key="1">
    <source>
        <dbReference type="ARBA" id="ARBA00044504"/>
    </source>
</evidence>
<protein>
    <submittedName>
        <fullName evidence="2">Protein NRT1/ PTR FAMILY 2.7-like</fullName>
    </submittedName>
</protein>
<comment type="similarity">
    <text evidence="1">Belongs to the major facilitator superfamily. Phosphate:H(+) symporter (TC 2.A.1.9) family.</text>
</comment>
<organism evidence="2">
    <name type="scientific">Tanacetum cinerariifolium</name>
    <name type="common">Dalmatian daisy</name>
    <name type="synonym">Chrysanthemum cinerariifolium</name>
    <dbReference type="NCBI Taxonomy" id="118510"/>
    <lineage>
        <taxon>Eukaryota</taxon>
        <taxon>Viridiplantae</taxon>
        <taxon>Streptophyta</taxon>
        <taxon>Embryophyta</taxon>
        <taxon>Tracheophyta</taxon>
        <taxon>Spermatophyta</taxon>
        <taxon>Magnoliopsida</taxon>
        <taxon>eudicotyledons</taxon>
        <taxon>Gunneridae</taxon>
        <taxon>Pentapetalae</taxon>
        <taxon>asterids</taxon>
        <taxon>campanulids</taxon>
        <taxon>Asterales</taxon>
        <taxon>Asteraceae</taxon>
        <taxon>Asteroideae</taxon>
        <taxon>Anthemideae</taxon>
        <taxon>Anthemidinae</taxon>
        <taxon>Tanacetum</taxon>
    </lineage>
</organism>
<accession>A0A699S9R1</accession>
<dbReference type="InterPro" id="IPR036259">
    <property type="entry name" value="MFS_trans_sf"/>
</dbReference>
<proteinExistence type="inferred from homology"/>
<gene>
    <name evidence="2" type="ORF">Tci_865967</name>
</gene>
<name>A0A699S9R1_TANCI</name>
<comment type="caution">
    <text evidence="2">The sequence shown here is derived from an EMBL/GenBank/DDBJ whole genome shotgun (WGS) entry which is preliminary data.</text>
</comment>